<dbReference type="KEGG" id="ckl:CKL_2901"/>
<evidence type="ECO:0000313" key="2">
    <source>
        <dbReference type="EMBL" id="EDK34913.1"/>
    </source>
</evidence>
<dbReference type="RefSeq" id="WP_012103243.1">
    <property type="nucleotide sequence ID" value="NC_009706.1"/>
</dbReference>
<accession>A5N1B7</accession>
<dbReference type="HOGENOM" id="CLU_1452086_0_0_9"/>
<organism evidence="2 3">
    <name type="scientific">Clostridium kluyveri (strain ATCC 8527 / DSM 555 / NBRC 12016 / NCIMB 10680 / K1)</name>
    <dbReference type="NCBI Taxonomy" id="431943"/>
    <lineage>
        <taxon>Bacteria</taxon>
        <taxon>Bacillati</taxon>
        <taxon>Bacillota</taxon>
        <taxon>Clostridia</taxon>
        <taxon>Eubacteriales</taxon>
        <taxon>Clostridiaceae</taxon>
        <taxon>Clostridium</taxon>
    </lineage>
</organism>
<dbReference type="EMBL" id="CP000673">
    <property type="protein sequence ID" value="EDK34913.1"/>
    <property type="molecule type" value="Genomic_DNA"/>
</dbReference>
<gene>
    <name evidence="2" type="ordered locus">CKL_2901</name>
</gene>
<dbReference type="eggNOG" id="ENOG50301X4">
    <property type="taxonomic scope" value="Bacteria"/>
</dbReference>
<feature type="region of interest" description="Disordered" evidence="1">
    <location>
        <begin position="25"/>
        <end position="46"/>
    </location>
</feature>
<feature type="compositionally biased region" description="Low complexity" evidence="1">
    <location>
        <begin position="34"/>
        <end position="46"/>
    </location>
</feature>
<reference evidence="2 3" key="1">
    <citation type="journal article" date="2008" name="Proc. Natl. Acad. Sci. U.S.A.">
        <title>The genome of Clostridium kluyveri, a strict anaerobe with unique metabolic features.</title>
        <authorList>
            <person name="Seedorf H."/>
            <person name="Fricke W.F."/>
            <person name="Veith B."/>
            <person name="Brueggemann H."/>
            <person name="Liesegang H."/>
            <person name="Strittmatter A."/>
            <person name="Miethke M."/>
            <person name="Buckel W."/>
            <person name="Hinderberger J."/>
            <person name="Li F."/>
            <person name="Hagemeier C."/>
            <person name="Thauer R.K."/>
            <person name="Gottschalk G."/>
        </authorList>
    </citation>
    <scope>NUCLEOTIDE SEQUENCE [LARGE SCALE GENOMIC DNA]</scope>
    <source>
        <strain evidence="3">ATCC 8527 / DSM 555 / NCIMB 10680</strain>
    </source>
</reference>
<sequence>MIIHPVGIEGFLHMNSHTIPKTKVETLETDKGASTESTSATSKKKNTTSLSDSVVKKIQEMAQEGATKSVYMGNDYVSYINSYKKHVSPDRSKLISLMTPILMKARYTNGLPYFFRITGLPFTGQMCVGTTGSSMFIYDQNGDEVLSYSPNTGWAEGHTKAEDQFYDETTAIYHEAYIAARADMKA</sequence>
<evidence type="ECO:0000313" key="3">
    <source>
        <dbReference type="Proteomes" id="UP000002411"/>
    </source>
</evidence>
<dbReference type="Proteomes" id="UP000002411">
    <property type="component" value="Chromosome"/>
</dbReference>
<dbReference type="AlphaFoldDB" id="A5N1B7"/>
<evidence type="ECO:0000256" key="1">
    <source>
        <dbReference type="SAM" id="MobiDB-lite"/>
    </source>
</evidence>
<keyword evidence="3" id="KW-1185">Reference proteome</keyword>
<proteinExistence type="predicted"/>
<protein>
    <submittedName>
        <fullName evidence="2">Uncharacterized protein</fullName>
    </submittedName>
</protein>
<name>A5N1B7_CLOK5</name>